<accession>A0A5C7I2M0</accession>
<evidence type="ECO:0000256" key="4">
    <source>
        <dbReference type="ARBA" id="ARBA00012313"/>
    </source>
</evidence>
<feature type="binding site" evidence="15">
    <location>
        <position position="429"/>
    </location>
    <ligand>
        <name>Ca(2+)</name>
        <dbReference type="ChEBI" id="CHEBI:29108"/>
        <label>1</label>
    </ligand>
</feature>
<feature type="active site" description="Proton acceptor" evidence="13">
    <location>
        <position position="419"/>
    </location>
</feature>
<gene>
    <name evidence="21" type="ORF">EZV62_010232</name>
</gene>
<dbReference type="GO" id="GO:0140825">
    <property type="term" value="F:lactoperoxidase activity"/>
    <property type="evidence" value="ECO:0007669"/>
    <property type="project" value="UniProtKB-EC"/>
</dbReference>
<feature type="binding site" evidence="15">
    <location>
        <position position="425"/>
    </location>
    <ligand>
        <name>Ca(2+)</name>
        <dbReference type="ChEBI" id="CHEBI:29108"/>
        <label>1</label>
    </ligand>
</feature>
<dbReference type="GO" id="GO:0046872">
    <property type="term" value="F:metal ion binding"/>
    <property type="evidence" value="ECO:0007669"/>
    <property type="project" value="UniProtKB-KW"/>
</dbReference>
<feature type="disulfide bond" evidence="17">
    <location>
        <begin position="388"/>
        <end position="469"/>
    </location>
</feature>
<feature type="disulfide bond" evidence="17">
    <location>
        <begin position="554"/>
        <end position="586"/>
    </location>
</feature>
<feature type="disulfide bond" evidence="17">
    <location>
        <begin position="421"/>
        <end position="426"/>
    </location>
</feature>
<feature type="binding site" description="axial binding residue" evidence="15">
    <location>
        <position position="547"/>
    </location>
    <ligand>
        <name>heme b</name>
        <dbReference type="ChEBI" id="CHEBI:60344"/>
    </ligand>
    <ligandPart>
        <name>Fe</name>
        <dbReference type="ChEBI" id="CHEBI:18248"/>
    </ligandPart>
</feature>
<keyword evidence="12" id="KW-0325">Glycoprotein</keyword>
<dbReference type="PRINTS" id="PR00461">
    <property type="entry name" value="PLPEROXIDASE"/>
</dbReference>
<evidence type="ECO:0000259" key="20">
    <source>
        <dbReference type="PROSITE" id="PS50873"/>
    </source>
</evidence>
<keyword evidence="7 15" id="KW-0479">Metal-binding</keyword>
<dbReference type="EMBL" id="VAHF01000004">
    <property type="protein sequence ID" value="TXG63238.1"/>
    <property type="molecule type" value="Genomic_DNA"/>
</dbReference>
<dbReference type="FunFam" id="1.10.520.10:FF:000001">
    <property type="entry name" value="Peroxidase"/>
    <property type="match status" value="2"/>
</dbReference>
<protein>
    <recommendedName>
        <fullName evidence="4">peroxidase</fullName>
        <ecNumber evidence="4">1.11.1.7</ecNumber>
    </recommendedName>
</protein>
<dbReference type="PANTHER" id="PTHR31235">
    <property type="entry name" value="PEROXIDASE 25-RELATED"/>
    <property type="match status" value="1"/>
</dbReference>
<feature type="binding site" evidence="14">
    <location>
        <position position="517"/>
    </location>
    <ligand>
        <name>substrate</name>
    </ligand>
</feature>
<keyword evidence="19" id="KW-0732">Signal</keyword>
<dbReference type="SUPFAM" id="SSF48113">
    <property type="entry name" value="Heme-dependent peroxidases"/>
    <property type="match status" value="2"/>
</dbReference>
<feature type="binding site" evidence="15">
    <location>
        <position position="442"/>
    </location>
    <ligand>
        <name>Ca(2+)</name>
        <dbReference type="ChEBI" id="CHEBI:29108"/>
        <label>1</label>
    </ligand>
</feature>
<evidence type="ECO:0000313" key="22">
    <source>
        <dbReference type="Proteomes" id="UP000323000"/>
    </source>
</evidence>
<comment type="function">
    <text evidence="2">Removal of H(2)O(2), oxidation of toxic reductants, biosynthesis and degradation of lignin, suberization, auxin catabolism, response to environmental stresses such as wounding, pathogen attack and oxidative stress. These functions might be dependent on each isozyme/isoform in each plant tissue.</text>
</comment>
<evidence type="ECO:0000256" key="13">
    <source>
        <dbReference type="PIRSR" id="PIRSR600823-1"/>
    </source>
</evidence>
<evidence type="ECO:0000256" key="11">
    <source>
        <dbReference type="ARBA" id="ARBA00023157"/>
    </source>
</evidence>
<feature type="binding site" evidence="15">
    <location>
        <position position="420"/>
    </location>
    <ligand>
        <name>Ca(2+)</name>
        <dbReference type="ChEBI" id="CHEBI:29108"/>
        <label>1</label>
    </ligand>
</feature>
<dbReference type="GO" id="GO:0006979">
    <property type="term" value="P:response to oxidative stress"/>
    <property type="evidence" value="ECO:0007669"/>
    <property type="project" value="InterPro"/>
</dbReference>
<evidence type="ECO:0000256" key="8">
    <source>
        <dbReference type="ARBA" id="ARBA00022837"/>
    </source>
</evidence>
<evidence type="ECO:0000256" key="7">
    <source>
        <dbReference type="ARBA" id="ARBA00022723"/>
    </source>
</evidence>
<dbReference type="InterPro" id="IPR019793">
    <property type="entry name" value="Peroxidases_heam-ligand_BS"/>
</dbReference>
<evidence type="ECO:0000256" key="2">
    <source>
        <dbReference type="ARBA" id="ARBA00002322"/>
    </source>
</evidence>
<keyword evidence="18" id="KW-0812">Transmembrane</keyword>
<dbReference type="PRINTS" id="PR00458">
    <property type="entry name" value="PEROXIDASE"/>
</dbReference>
<comment type="similarity">
    <text evidence="3">Belongs to the peroxidase family. Ascorbate peroxidase subfamily.</text>
</comment>
<feature type="binding site" evidence="15">
    <location>
        <position position="427"/>
    </location>
    <ligand>
        <name>Ca(2+)</name>
        <dbReference type="ChEBI" id="CHEBI:29108"/>
        <label>1</label>
    </ligand>
</feature>
<dbReference type="InterPro" id="IPR010255">
    <property type="entry name" value="Haem_peroxidase_sf"/>
</dbReference>
<dbReference type="AlphaFoldDB" id="A0A5C7I2M0"/>
<dbReference type="CDD" id="cd00693">
    <property type="entry name" value="secretory_peroxidase"/>
    <property type="match status" value="2"/>
</dbReference>
<sequence>MSSGSCKMHILALLSCFVGILLVSNLTLASANLKVGFYRSTCQPAESIVRRAVNRAVSRNPGIAAGLIRMHFHDCFVRGCDASVLLKTVPGNPPAEREHIANNPSLRGFEVLDEAKAQLESICPNTVSCADILAFAARDSSLQVGGINYAVPAGRRDGRVSLSDEVGQNLPPPFFNAEQIIQNFARKGMSVDEMVTLSGAHSIGVSHCSSFSNRLYSFNATHPQDPSMDPRFASFLKTRCPPASNIGAARDPTVALELRTPNRLDNKYYSELMNRRGLLTSDQTLNDSPLTSKMVSDNARNGAAWGAKYARAMVHMGSLDVLTGTQAFACNPKFITSPSIFIFTTMSSGSCKLIHIITMLSCMVGILLVSTLPLVSANLKVGFYKSTCQPAELIVRRAVNRAVSRNPGIAAGLIRMHFHDCFVRGCDASVLLKTVAGSPPAEREHIANNPSLRGFEVIDEAKAQLESICPNTVSCADILAFAARDSSLQVGGINYAVPAGRRDGRVSLSDEVGQNLPPPFLNAEQIAQNFARKGMSVDEMVTLSGAHSIGVSHCSSFSDRLYSFNATHPQDPSMDPRFAAFLKTRCPPTSNAGARDPTVALELRTPNRLDNKYYSELMNRRGLLTSDQTLKDSPLTSKMVSDNARNGATWGAKYGRAMVHMGSLDVLTGTQGEIRRLCSVVN</sequence>
<evidence type="ECO:0000256" key="19">
    <source>
        <dbReference type="SAM" id="SignalP"/>
    </source>
</evidence>
<evidence type="ECO:0000256" key="6">
    <source>
        <dbReference type="ARBA" id="ARBA00022617"/>
    </source>
</evidence>
<keyword evidence="5" id="KW-0575">Peroxidase</keyword>
<dbReference type="InterPro" id="IPR033905">
    <property type="entry name" value="Secretory_peroxidase"/>
</dbReference>
<dbReference type="PROSITE" id="PS50873">
    <property type="entry name" value="PEROXIDASE_4"/>
    <property type="match status" value="2"/>
</dbReference>
<keyword evidence="10 15" id="KW-0408">Iron</keyword>
<feature type="transmembrane region" description="Helical" evidence="18">
    <location>
        <begin position="353"/>
        <end position="375"/>
    </location>
</feature>
<reference evidence="22" key="1">
    <citation type="journal article" date="2019" name="Gigascience">
        <title>De novo genome assembly of the endangered Acer yangbiense, a plant species with extremely small populations endemic to Yunnan Province, China.</title>
        <authorList>
            <person name="Yang J."/>
            <person name="Wariss H.M."/>
            <person name="Tao L."/>
            <person name="Zhang R."/>
            <person name="Yun Q."/>
            <person name="Hollingsworth P."/>
            <person name="Dao Z."/>
            <person name="Luo G."/>
            <person name="Guo H."/>
            <person name="Ma Y."/>
            <person name="Sun W."/>
        </authorList>
    </citation>
    <scope>NUCLEOTIDE SEQUENCE [LARGE SCALE GENOMIC DNA]</scope>
    <source>
        <strain evidence="22">cv. Malutang</strain>
    </source>
</reference>
<keyword evidence="18" id="KW-0472">Membrane</keyword>
<feature type="site" description="Transition state stabilizer" evidence="16">
    <location>
        <position position="415"/>
    </location>
</feature>
<dbReference type="Proteomes" id="UP000323000">
    <property type="component" value="Chromosome 4"/>
</dbReference>
<dbReference type="Pfam" id="PF00141">
    <property type="entry name" value="peroxidase"/>
    <property type="match status" value="2"/>
</dbReference>
<feature type="signal peptide" evidence="19">
    <location>
        <begin position="1"/>
        <end position="31"/>
    </location>
</feature>
<feature type="binding site" evidence="15">
    <location>
        <position position="605"/>
    </location>
    <ligand>
        <name>Ca(2+)</name>
        <dbReference type="ChEBI" id="CHEBI:29108"/>
        <label>2</label>
    </ligand>
</feature>
<evidence type="ECO:0000256" key="15">
    <source>
        <dbReference type="PIRSR" id="PIRSR600823-3"/>
    </source>
</evidence>
<dbReference type="PROSITE" id="PS00435">
    <property type="entry name" value="PEROXIDASE_1"/>
    <property type="match status" value="2"/>
</dbReference>
<dbReference type="EC" id="1.11.1.7" evidence="4"/>
<evidence type="ECO:0000313" key="21">
    <source>
        <dbReference type="EMBL" id="TXG63238.1"/>
    </source>
</evidence>
<evidence type="ECO:0000256" key="1">
    <source>
        <dbReference type="ARBA" id="ARBA00000189"/>
    </source>
</evidence>
<evidence type="ECO:0000256" key="9">
    <source>
        <dbReference type="ARBA" id="ARBA00023002"/>
    </source>
</evidence>
<evidence type="ECO:0000256" key="5">
    <source>
        <dbReference type="ARBA" id="ARBA00022559"/>
    </source>
</evidence>
<dbReference type="Gene3D" id="1.10.420.10">
    <property type="entry name" value="Peroxidase, domain 2"/>
    <property type="match status" value="2"/>
</dbReference>
<organism evidence="21 22">
    <name type="scientific">Acer yangbiense</name>
    <dbReference type="NCBI Taxonomy" id="1000413"/>
    <lineage>
        <taxon>Eukaryota</taxon>
        <taxon>Viridiplantae</taxon>
        <taxon>Streptophyta</taxon>
        <taxon>Embryophyta</taxon>
        <taxon>Tracheophyta</taxon>
        <taxon>Spermatophyta</taxon>
        <taxon>Magnoliopsida</taxon>
        <taxon>eudicotyledons</taxon>
        <taxon>Gunneridae</taxon>
        <taxon>Pentapetalae</taxon>
        <taxon>rosids</taxon>
        <taxon>malvids</taxon>
        <taxon>Sapindales</taxon>
        <taxon>Sapindaceae</taxon>
        <taxon>Hippocastanoideae</taxon>
        <taxon>Acereae</taxon>
        <taxon>Acer</taxon>
    </lineage>
</organism>
<feature type="chain" id="PRO_5022691781" description="peroxidase" evidence="19">
    <location>
        <begin position="32"/>
        <end position="682"/>
    </location>
</feature>
<keyword evidence="6" id="KW-0349">Heme</keyword>
<name>A0A5C7I2M0_9ROSI</name>
<comment type="cofactor">
    <cofactor evidence="15">
        <name>heme b</name>
        <dbReference type="ChEBI" id="CHEBI:60344"/>
    </cofactor>
    <text evidence="15">Binds 1 heme b (iron(II)-protoporphyrin IX) group per subunit.</text>
</comment>
<evidence type="ECO:0000256" key="10">
    <source>
        <dbReference type="ARBA" id="ARBA00023004"/>
    </source>
</evidence>
<feature type="disulfide bond" evidence="17">
    <location>
        <begin position="475"/>
        <end position="678"/>
    </location>
</feature>
<dbReference type="GO" id="GO:0042744">
    <property type="term" value="P:hydrogen peroxide catabolic process"/>
    <property type="evidence" value="ECO:0007669"/>
    <property type="project" value="InterPro"/>
</dbReference>
<dbReference type="Gene3D" id="1.10.520.10">
    <property type="match status" value="2"/>
</dbReference>
<keyword evidence="9" id="KW-0560">Oxidoreductase</keyword>
<feature type="domain" description="Plant heme peroxidase family profile" evidence="20">
    <location>
        <begin position="32"/>
        <end position="355"/>
    </location>
</feature>
<dbReference type="FunFam" id="1.10.420.10:FF:000006">
    <property type="entry name" value="Peroxidase"/>
    <property type="match status" value="2"/>
</dbReference>
<keyword evidence="22" id="KW-1185">Reference proteome</keyword>
<feature type="binding site" evidence="15">
    <location>
        <position position="610"/>
    </location>
    <ligand>
        <name>Ca(2+)</name>
        <dbReference type="ChEBI" id="CHEBI:29108"/>
        <label>2</label>
    </ligand>
</feature>
<comment type="caution">
    <text evidence="21">The sequence shown here is derived from an EMBL/GenBank/DDBJ whole genome shotgun (WGS) entry which is preliminary data.</text>
</comment>
<feature type="binding site" evidence="15">
    <location>
        <position position="423"/>
    </location>
    <ligand>
        <name>Ca(2+)</name>
        <dbReference type="ChEBI" id="CHEBI:29108"/>
        <label>1</label>
    </ligand>
</feature>
<keyword evidence="11 17" id="KW-1015">Disulfide bond</keyword>
<feature type="domain" description="Plant heme peroxidase family profile" evidence="20">
    <location>
        <begin position="378"/>
        <end position="682"/>
    </location>
</feature>
<keyword evidence="18" id="KW-1133">Transmembrane helix</keyword>
<evidence type="ECO:0000256" key="12">
    <source>
        <dbReference type="ARBA" id="ARBA00023180"/>
    </source>
</evidence>
<evidence type="ECO:0000256" key="3">
    <source>
        <dbReference type="ARBA" id="ARBA00006873"/>
    </source>
</evidence>
<dbReference type="InterPro" id="IPR019794">
    <property type="entry name" value="Peroxidases_AS"/>
</dbReference>
<dbReference type="PROSITE" id="PS00436">
    <property type="entry name" value="PEROXIDASE_2"/>
    <property type="match status" value="2"/>
</dbReference>
<evidence type="ECO:0000256" key="18">
    <source>
        <dbReference type="SAM" id="Phobius"/>
    </source>
</evidence>
<comment type="cofactor">
    <cofactor evidence="15">
        <name>Ca(2+)</name>
        <dbReference type="ChEBI" id="CHEBI:29108"/>
    </cofactor>
    <text evidence="15">Binds 2 calcium ions per subunit.</text>
</comment>
<comment type="catalytic activity">
    <reaction evidence="1">
        <text>2 a phenolic donor + H2O2 = 2 a phenolic radical donor + 2 H2O</text>
        <dbReference type="Rhea" id="RHEA:56136"/>
        <dbReference type="ChEBI" id="CHEBI:15377"/>
        <dbReference type="ChEBI" id="CHEBI:16240"/>
        <dbReference type="ChEBI" id="CHEBI:139520"/>
        <dbReference type="ChEBI" id="CHEBI:139521"/>
        <dbReference type="EC" id="1.11.1.7"/>
    </reaction>
</comment>
<evidence type="ECO:0000256" key="16">
    <source>
        <dbReference type="PIRSR" id="PIRSR600823-4"/>
    </source>
</evidence>
<proteinExistence type="inferred from homology"/>
<dbReference type="OrthoDB" id="2113341at2759"/>
<evidence type="ECO:0000256" key="14">
    <source>
        <dbReference type="PIRSR" id="PIRSR600823-2"/>
    </source>
</evidence>
<dbReference type="InterPro" id="IPR000823">
    <property type="entry name" value="Peroxidase_pln"/>
</dbReference>
<dbReference type="InterPro" id="IPR002016">
    <property type="entry name" value="Haem_peroxidase"/>
</dbReference>
<keyword evidence="8 15" id="KW-0106">Calcium</keyword>
<dbReference type="GO" id="GO:0020037">
    <property type="term" value="F:heme binding"/>
    <property type="evidence" value="ECO:0007669"/>
    <property type="project" value="InterPro"/>
</dbReference>
<evidence type="ECO:0000256" key="17">
    <source>
        <dbReference type="PIRSR" id="PIRSR600823-5"/>
    </source>
</evidence>